<comment type="caution">
    <text evidence="1">The sequence shown here is derived from an EMBL/GenBank/DDBJ whole genome shotgun (WGS) entry which is preliminary data.</text>
</comment>
<dbReference type="AlphaFoldDB" id="A0A1J5RN64"/>
<accession>A0A1J5RN64</accession>
<organism evidence="1">
    <name type="scientific">mine drainage metagenome</name>
    <dbReference type="NCBI Taxonomy" id="410659"/>
    <lineage>
        <taxon>unclassified sequences</taxon>
        <taxon>metagenomes</taxon>
        <taxon>ecological metagenomes</taxon>
    </lineage>
</organism>
<evidence type="ECO:0000313" key="1">
    <source>
        <dbReference type="EMBL" id="OIQ89557.1"/>
    </source>
</evidence>
<name>A0A1J5RN64_9ZZZZ</name>
<protein>
    <submittedName>
        <fullName evidence="1">Uncharacterized protein</fullName>
    </submittedName>
</protein>
<dbReference type="EMBL" id="MLJW01000325">
    <property type="protein sequence ID" value="OIQ89557.1"/>
    <property type="molecule type" value="Genomic_DNA"/>
</dbReference>
<sequence length="154" mass="17001">MSDLESYLLFAGLEIADEMPHSIDEIITQNRHLMQLSMTCEDDLYPLYRLILPTDAPKDSMQNWSLVTLEHILEAEFEVFLLGDKSDGRGPRITSNVTGVDFGRKLITTTSGSVYALGDRAKEISPAHIIMICVALNESGIGEALGVAPFWKGT</sequence>
<reference evidence="1" key="1">
    <citation type="submission" date="2016-10" db="EMBL/GenBank/DDBJ databases">
        <title>Sequence of Gallionella enrichment culture.</title>
        <authorList>
            <person name="Poehlein A."/>
            <person name="Muehling M."/>
            <person name="Daniel R."/>
        </authorList>
    </citation>
    <scope>NUCLEOTIDE SEQUENCE</scope>
</reference>
<proteinExistence type="predicted"/>
<gene>
    <name evidence="1" type="ORF">GALL_285330</name>
</gene>